<keyword evidence="3" id="KW-1185">Reference proteome</keyword>
<keyword evidence="1" id="KW-0812">Transmembrane</keyword>
<reference evidence="2 3" key="2">
    <citation type="submission" date="2019-09" db="EMBL/GenBank/DDBJ databases">
        <authorList>
            <person name="Jin C."/>
        </authorList>
    </citation>
    <scope>NUCLEOTIDE SEQUENCE [LARGE SCALE GENOMIC DNA]</scope>
    <source>
        <strain evidence="2 3">BN140002</strain>
    </source>
</reference>
<dbReference type="EMBL" id="VUOA01000065">
    <property type="protein sequence ID" value="KAA2232156.1"/>
    <property type="molecule type" value="Genomic_DNA"/>
</dbReference>
<evidence type="ECO:0000313" key="2">
    <source>
        <dbReference type="EMBL" id="KAA2232156.1"/>
    </source>
</evidence>
<evidence type="ECO:0000313" key="3">
    <source>
        <dbReference type="Proteomes" id="UP000323142"/>
    </source>
</evidence>
<gene>
    <name evidence="2" type="ORF">F0L46_25065</name>
</gene>
<dbReference type="Proteomes" id="UP000323142">
    <property type="component" value="Unassembled WGS sequence"/>
</dbReference>
<name>A0A5B2UZG3_9HYPH</name>
<keyword evidence="1" id="KW-1133">Transmembrane helix</keyword>
<dbReference type="AlphaFoldDB" id="A0A5B2UZG3"/>
<protein>
    <submittedName>
        <fullName evidence="2">Uncharacterized protein</fullName>
    </submittedName>
</protein>
<feature type="transmembrane region" description="Helical" evidence="1">
    <location>
        <begin position="61"/>
        <end position="81"/>
    </location>
</feature>
<organism evidence="2 3">
    <name type="scientific">Salinarimonas soli</name>
    <dbReference type="NCBI Taxonomy" id="1638099"/>
    <lineage>
        <taxon>Bacteria</taxon>
        <taxon>Pseudomonadati</taxon>
        <taxon>Pseudomonadota</taxon>
        <taxon>Alphaproteobacteria</taxon>
        <taxon>Hyphomicrobiales</taxon>
        <taxon>Salinarimonadaceae</taxon>
        <taxon>Salinarimonas</taxon>
    </lineage>
</organism>
<evidence type="ECO:0000256" key="1">
    <source>
        <dbReference type="SAM" id="Phobius"/>
    </source>
</evidence>
<proteinExistence type="predicted"/>
<comment type="caution">
    <text evidence="2">The sequence shown here is derived from an EMBL/GenBank/DDBJ whole genome shotgun (WGS) entry which is preliminary data.</text>
</comment>
<feature type="transmembrane region" description="Helical" evidence="1">
    <location>
        <begin position="90"/>
        <end position="108"/>
    </location>
</feature>
<accession>A0A5B2UZG3</accession>
<reference evidence="2 3" key="1">
    <citation type="submission" date="2019-09" db="EMBL/GenBank/DDBJ databases">
        <title>Salinarimonas rosea gen. nov., sp. nov., a new member of the a-2 subgroup of the Proteobacteria.</title>
        <authorList>
            <person name="Liu J."/>
        </authorList>
    </citation>
    <scope>NUCLEOTIDE SEQUENCE [LARGE SCALE GENOMIC DNA]</scope>
    <source>
        <strain evidence="2 3">BN140002</strain>
    </source>
</reference>
<sequence>MLVLGIAFAVPAGAVVLVLGALAEPAARELLLSGGLAFLDALFTEASQGGAPELLAGSVAYGVWALTMTIVVAPPAFTALIGEVVGTRSFIWYGGACGLTTALLPWLMRSRGTLAGLAGAEGRLTALLFLSGAVAGLVYWLIAGRSAGPAPPPSPEGERGRG</sequence>
<keyword evidence="1" id="KW-0472">Membrane</keyword>
<dbReference type="OrthoDB" id="8455876at2"/>
<feature type="transmembrane region" description="Helical" evidence="1">
    <location>
        <begin position="124"/>
        <end position="142"/>
    </location>
</feature>